<reference evidence="1 2" key="1">
    <citation type="journal article" date="2010" name="Nature">
        <title>Genome sequencing and analysis of the model grass Brachypodium distachyon.</title>
        <authorList>
            <consortium name="International Brachypodium Initiative"/>
        </authorList>
    </citation>
    <scope>NUCLEOTIDE SEQUENCE [LARGE SCALE GENOMIC DNA]</scope>
    <source>
        <strain evidence="1 2">Bd21</strain>
    </source>
</reference>
<accession>A0A2K2DRU1</accession>
<name>A0A2K2DRU1_BRADI</name>
<dbReference type="Gramene" id="PNT76999">
    <property type="protein sequence ID" value="PNT76999"/>
    <property type="gene ID" value="BRADI_1g56735v3"/>
</dbReference>
<evidence type="ECO:0000313" key="1">
    <source>
        <dbReference type="EMBL" id="PNT76999.1"/>
    </source>
</evidence>
<proteinExistence type="predicted"/>
<reference evidence="1" key="2">
    <citation type="submission" date="2017-06" db="EMBL/GenBank/DDBJ databases">
        <title>WGS assembly of Brachypodium distachyon.</title>
        <authorList>
            <consortium name="The International Brachypodium Initiative"/>
            <person name="Lucas S."/>
            <person name="Harmon-Smith M."/>
            <person name="Lail K."/>
            <person name="Tice H."/>
            <person name="Grimwood J."/>
            <person name="Bruce D."/>
            <person name="Barry K."/>
            <person name="Shu S."/>
            <person name="Lindquist E."/>
            <person name="Wang M."/>
            <person name="Pitluck S."/>
            <person name="Vogel J.P."/>
            <person name="Garvin D.F."/>
            <person name="Mockler T.C."/>
            <person name="Schmutz J."/>
            <person name="Rokhsar D."/>
            <person name="Bevan M.W."/>
        </authorList>
    </citation>
    <scope>NUCLEOTIDE SEQUENCE</scope>
    <source>
        <strain evidence="1">Bd21</strain>
    </source>
</reference>
<protein>
    <submittedName>
        <fullName evidence="1 2">Uncharacterized protein</fullName>
    </submittedName>
</protein>
<dbReference type="AlphaFoldDB" id="A0A2K2DRU1"/>
<dbReference type="EnsemblPlants" id="PNT76999">
    <property type="protein sequence ID" value="PNT76999"/>
    <property type="gene ID" value="BRADI_1g56735v3"/>
</dbReference>
<organism evidence="1">
    <name type="scientific">Brachypodium distachyon</name>
    <name type="common">Purple false brome</name>
    <name type="synonym">Trachynia distachya</name>
    <dbReference type="NCBI Taxonomy" id="15368"/>
    <lineage>
        <taxon>Eukaryota</taxon>
        <taxon>Viridiplantae</taxon>
        <taxon>Streptophyta</taxon>
        <taxon>Embryophyta</taxon>
        <taxon>Tracheophyta</taxon>
        <taxon>Spermatophyta</taxon>
        <taxon>Magnoliopsida</taxon>
        <taxon>Liliopsida</taxon>
        <taxon>Poales</taxon>
        <taxon>Poaceae</taxon>
        <taxon>BOP clade</taxon>
        <taxon>Pooideae</taxon>
        <taxon>Stipodae</taxon>
        <taxon>Brachypodieae</taxon>
        <taxon>Brachypodium</taxon>
    </lineage>
</organism>
<evidence type="ECO:0000313" key="2">
    <source>
        <dbReference type="EnsemblPlants" id="PNT76999"/>
    </source>
</evidence>
<dbReference type="EMBL" id="CM000880">
    <property type="protein sequence ID" value="PNT76999.1"/>
    <property type="molecule type" value="Genomic_DNA"/>
</dbReference>
<reference evidence="2" key="3">
    <citation type="submission" date="2018-08" db="UniProtKB">
        <authorList>
            <consortium name="EnsemblPlants"/>
        </authorList>
    </citation>
    <scope>IDENTIFICATION</scope>
    <source>
        <strain evidence="2">cv. Bd21</strain>
    </source>
</reference>
<evidence type="ECO:0000313" key="3">
    <source>
        <dbReference type="Proteomes" id="UP000008810"/>
    </source>
</evidence>
<gene>
    <name evidence="1" type="ORF">BRADI_1g56735v3</name>
</gene>
<keyword evidence="3" id="KW-1185">Reference proteome</keyword>
<dbReference type="InParanoid" id="A0A2K2DRU1"/>
<sequence>MLLPRSAAVPSLRLRLLLSPHDQPARALARYLSTGSFYARVKMRVLAAEARAACRRQWLGFWPSPLPPLSELGHMRQRGAVGNFNQAN</sequence>
<dbReference type="Proteomes" id="UP000008810">
    <property type="component" value="Chromosome 1"/>
</dbReference>